<keyword evidence="1" id="KW-0175">Coiled coil</keyword>
<feature type="region of interest" description="Disordered" evidence="2">
    <location>
        <begin position="496"/>
        <end position="528"/>
    </location>
</feature>
<feature type="coiled-coil region" evidence="1">
    <location>
        <begin position="232"/>
        <end position="287"/>
    </location>
</feature>
<feature type="compositionally biased region" description="Pro residues" evidence="2">
    <location>
        <begin position="392"/>
        <end position="405"/>
    </location>
</feature>
<dbReference type="OrthoDB" id="2283025at2759"/>
<sequence length="528" mass="59136">MEQTERWSKRPQSTISQRNVDKELQRIKSLAVVSVLNKNFNKETGAPSRNSILGPVLSPSSSITTDSDPHGDSSTRNRSMSNSYSTPTNSYPLKKSSSASLCNEFQQNIPSSRRSDVQMSVTTEQGSLNDENVIMAEKESNESPLVMASPIDTEKETLKKRVHELQELYDASIQGLQEADARNSAQRELVIIQDKLIQSMSTELDCLSEETNAKTSDTQASLLDTEEEKQALYTAQEELQSVRSELEEFKSLKSHYEVIISQMVQQISAHNTRMDELENIAIQIQKENATQVEYIDTKVQALVNKLLEANGTINTLQVEHIQEKQALSKIDHVNNNSSIKSLNDSSSVIWETFEEDDEPVSARSSYISTSSRNENGKHKSLLARWKGNSIPPASPPPSLPLPPIPSTSSRSNRPKSTLSEIYSTSSSITHQNKHLSLDAFGGGARRPSVHSELDEQMTDAAYYKEFTDQLQQRLSISKEIDDLRVWEPSDYDDIQKKIDSKGWSGSEDGSSQKDQSAFWKGMKKKLRV</sequence>
<feature type="compositionally biased region" description="Polar residues" evidence="2">
    <location>
        <begin position="76"/>
        <end position="99"/>
    </location>
</feature>
<dbReference type="EMBL" id="JAEPRD010000040">
    <property type="protein sequence ID" value="KAG2205004.1"/>
    <property type="molecule type" value="Genomic_DNA"/>
</dbReference>
<dbReference type="Proteomes" id="UP000603453">
    <property type="component" value="Unassembled WGS sequence"/>
</dbReference>
<evidence type="ECO:0000256" key="2">
    <source>
        <dbReference type="SAM" id="MobiDB-lite"/>
    </source>
</evidence>
<gene>
    <name evidence="3" type="ORF">INT47_002628</name>
</gene>
<evidence type="ECO:0000256" key="1">
    <source>
        <dbReference type="SAM" id="Coils"/>
    </source>
</evidence>
<reference evidence="3" key="1">
    <citation type="submission" date="2020-12" db="EMBL/GenBank/DDBJ databases">
        <title>Metabolic potential, ecology and presence of endohyphal bacteria is reflected in genomic diversity of Mucoromycotina.</title>
        <authorList>
            <person name="Muszewska A."/>
            <person name="Okrasinska A."/>
            <person name="Steczkiewicz K."/>
            <person name="Drgas O."/>
            <person name="Orlowska M."/>
            <person name="Perlinska-Lenart U."/>
            <person name="Aleksandrzak-Piekarczyk T."/>
            <person name="Szatraj K."/>
            <person name="Zielenkiewicz U."/>
            <person name="Pilsyk S."/>
            <person name="Malc E."/>
            <person name="Mieczkowski P."/>
            <person name="Kruszewska J.S."/>
            <person name="Biernat P."/>
            <person name="Pawlowska J."/>
        </authorList>
    </citation>
    <scope>NUCLEOTIDE SEQUENCE</scope>
    <source>
        <strain evidence="3">WA0000017839</strain>
    </source>
</reference>
<evidence type="ECO:0000313" key="3">
    <source>
        <dbReference type="EMBL" id="KAG2205004.1"/>
    </source>
</evidence>
<name>A0A8H7R5M2_9FUNG</name>
<feature type="region of interest" description="Disordered" evidence="2">
    <location>
        <begin position="41"/>
        <end position="99"/>
    </location>
</feature>
<organism evidence="3 4">
    <name type="scientific">Mucor saturninus</name>
    <dbReference type="NCBI Taxonomy" id="64648"/>
    <lineage>
        <taxon>Eukaryota</taxon>
        <taxon>Fungi</taxon>
        <taxon>Fungi incertae sedis</taxon>
        <taxon>Mucoromycota</taxon>
        <taxon>Mucoromycotina</taxon>
        <taxon>Mucoromycetes</taxon>
        <taxon>Mucorales</taxon>
        <taxon>Mucorineae</taxon>
        <taxon>Mucoraceae</taxon>
        <taxon>Mucor</taxon>
    </lineage>
</organism>
<protein>
    <submittedName>
        <fullName evidence="3">Uncharacterized protein</fullName>
    </submittedName>
</protein>
<feature type="region of interest" description="Disordered" evidence="2">
    <location>
        <begin position="386"/>
        <end position="429"/>
    </location>
</feature>
<proteinExistence type="predicted"/>
<feature type="compositionally biased region" description="Low complexity" evidence="2">
    <location>
        <begin position="406"/>
        <end position="429"/>
    </location>
</feature>
<keyword evidence="4" id="KW-1185">Reference proteome</keyword>
<feature type="region of interest" description="Disordered" evidence="2">
    <location>
        <begin position="1"/>
        <end position="20"/>
    </location>
</feature>
<comment type="caution">
    <text evidence="3">The sequence shown here is derived from an EMBL/GenBank/DDBJ whole genome shotgun (WGS) entry which is preliminary data.</text>
</comment>
<evidence type="ECO:0000313" key="4">
    <source>
        <dbReference type="Proteomes" id="UP000603453"/>
    </source>
</evidence>
<dbReference type="AlphaFoldDB" id="A0A8H7R5M2"/>
<accession>A0A8H7R5M2</accession>